<dbReference type="PANTHER" id="PTHR37937:SF1">
    <property type="entry name" value="CONJUGATIVE TRANSFER: DNA TRANSPORT"/>
    <property type="match status" value="1"/>
</dbReference>
<dbReference type="InterPro" id="IPR051539">
    <property type="entry name" value="T4SS-coupling_protein"/>
</dbReference>
<evidence type="ECO:0000256" key="3">
    <source>
        <dbReference type="ARBA" id="ARBA00022475"/>
    </source>
</evidence>
<dbReference type="Proteomes" id="UP000062963">
    <property type="component" value="Chromosome"/>
</dbReference>
<comment type="similarity">
    <text evidence="2">Belongs to the VirD4/TraG family.</text>
</comment>
<dbReference type="GO" id="GO:0005886">
    <property type="term" value="C:plasma membrane"/>
    <property type="evidence" value="ECO:0007669"/>
    <property type="project" value="UniProtKB-SubCell"/>
</dbReference>
<evidence type="ECO:0000313" key="7">
    <source>
        <dbReference type="EMBL" id="ALA97786.1"/>
    </source>
</evidence>
<keyword evidence="3" id="KW-1003">Cell membrane</keyword>
<name>A0A0K2JHU6_SPIKU</name>
<dbReference type="InterPro" id="IPR027417">
    <property type="entry name" value="P-loop_NTPase"/>
</dbReference>
<sequence length="286" mass="33229">MASVAAIASIKKDLVKWLNNRKNTSIAKITASQVLVDSKENRTLDAILMTVEKSLEIFNNDFIRNLTSQNDINYNDFIEYPTVLYIIFSDKNDNYYKLIAILISQIYQFLTNKASETIEQKLEKSVYFILDEFANLTKIKNIEKWVSISRSINIFFQFILQDINQLKLNYGDTIAKIILNNCGMHIFLHTNVLETIKYYSELFGTKTIEQISINENKSNISISKNLKSHPLMLTSELANLKQGQGIVKIARYKPMKITLKLWKDLKLVEKTNIFQLKEINYINFNK</sequence>
<evidence type="ECO:0000256" key="4">
    <source>
        <dbReference type="ARBA" id="ARBA00022692"/>
    </source>
</evidence>
<dbReference type="STRING" id="273035.SKUN_00898"/>
<dbReference type="InterPro" id="IPR003688">
    <property type="entry name" value="TraG/VirD4"/>
</dbReference>
<dbReference type="Pfam" id="PF02534">
    <property type="entry name" value="T4SS-DNA_transf"/>
    <property type="match status" value="1"/>
</dbReference>
<evidence type="ECO:0000256" key="2">
    <source>
        <dbReference type="ARBA" id="ARBA00008806"/>
    </source>
</evidence>
<protein>
    <submittedName>
        <fullName evidence="7">TraG family protein</fullName>
    </submittedName>
</protein>
<comment type="subcellular location">
    <subcellularLocation>
        <location evidence="1">Cell membrane</location>
        <topology evidence="1">Multi-pass membrane protein</topology>
    </subcellularLocation>
</comment>
<dbReference type="PANTHER" id="PTHR37937">
    <property type="entry name" value="CONJUGATIVE TRANSFER: DNA TRANSPORT"/>
    <property type="match status" value="1"/>
</dbReference>
<dbReference type="SUPFAM" id="SSF52540">
    <property type="entry name" value="P-loop containing nucleoside triphosphate hydrolases"/>
    <property type="match status" value="1"/>
</dbReference>
<keyword evidence="8" id="KW-1185">Reference proteome</keyword>
<dbReference type="EMBL" id="CP010899">
    <property type="protein sequence ID" value="ALA97786.1"/>
    <property type="molecule type" value="Genomic_DNA"/>
</dbReference>
<accession>A0A0K2JHU6</accession>
<dbReference type="OrthoDB" id="9766496at2"/>
<dbReference type="CDD" id="cd01127">
    <property type="entry name" value="TrwB_TraG_TraD_VirD4"/>
    <property type="match status" value="1"/>
</dbReference>
<evidence type="ECO:0000256" key="5">
    <source>
        <dbReference type="ARBA" id="ARBA00022989"/>
    </source>
</evidence>
<dbReference type="RefSeq" id="WP_053390979.1">
    <property type="nucleotide sequence ID" value="NZ_CP010899.1"/>
</dbReference>
<reference evidence="7 8" key="1">
    <citation type="journal article" date="2015" name="Genome Announc.">
        <title>Complete Genome Sequence of Spiroplasma kunkelii Strain CR2-3x, Causal Agent of Corn Stunt Disease in Zea mays L.</title>
        <authorList>
            <person name="Davis R.E."/>
            <person name="Shao J."/>
            <person name="Dally E.L."/>
            <person name="Zhao Y."/>
            <person name="Gasparich G.E."/>
            <person name="Gaynor B.J."/>
            <person name="Athey J.C."/>
            <person name="Harrison N.A."/>
            <person name="Donofrio N."/>
        </authorList>
    </citation>
    <scope>NUCLEOTIDE SEQUENCE [LARGE SCALE GENOMIC DNA]</scope>
    <source>
        <strain evidence="7 8">CR2-3x</strain>
    </source>
</reference>
<dbReference type="Gene3D" id="3.40.50.300">
    <property type="entry name" value="P-loop containing nucleotide triphosphate hydrolases"/>
    <property type="match status" value="1"/>
</dbReference>
<evidence type="ECO:0000313" key="8">
    <source>
        <dbReference type="Proteomes" id="UP000062963"/>
    </source>
</evidence>
<keyword evidence="6" id="KW-0472">Membrane</keyword>
<evidence type="ECO:0000256" key="6">
    <source>
        <dbReference type="ARBA" id="ARBA00023136"/>
    </source>
</evidence>
<dbReference type="KEGG" id="skn:SKUN_00898"/>
<keyword evidence="5" id="KW-1133">Transmembrane helix</keyword>
<dbReference type="PATRIC" id="fig|273035.7.peg.1099"/>
<evidence type="ECO:0000256" key="1">
    <source>
        <dbReference type="ARBA" id="ARBA00004651"/>
    </source>
</evidence>
<organism evidence="7 8">
    <name type="scientific">Spiroplasma kunkelii CR2-3x</name>
    <dbReference type="NCBI Taxonomy" id="273035"/>
    <lineage>
        <taxon>Bacteria</taxon>
        <taxon>Bacillati</taxon>
        <taxon>Mycoplasmatota</taxon>
        <taxon>Mollicutes</taxon>
        <taxon>Entomoplasmatales</taxon>
        <taxon>Spiroplasmataceae</taxon>
        <taxon>Spiroplasma</taxon>
    </lineage>
</organism>
<proteinExistence type="inferred from homology"/>
<dbReference type="AlphaFoldDB" id="A0A0K2JHU6"/>
<gene>
    <name evidence="7" type="ORF">SKUN_00898</name>
</gene>
<keyword evidence="4" id="KW-0812">Transmembrane</keyword>